<dbReference type="SUPFAM" id="SSF54523">
    <property type="entry name" value="Pili subunits"/>
    <property type="match status" value="1"/>
</dbReference>
<name>A0A0G1Z6X1_9BACT</name>
<evidence type="ECO:0000256" key="1">
    <source>
        <dbReference type="SAM" id="Coils"/>
    </source>
</evidence>
<proteinExistence type="predicted"/>
<organism evidence="3 4">
    <name type="scientific">Candidatus Kaiserbacteria bacterium GW2011_GWA2_52_12</name>
    <dbReference type="NCBI Taxonomy" id="1618671"/>
    <lineage>
        <taxon>Bacteria</taxon>
        <taxon>Candidatus Kaiseribacteriota</taxon>
    </lineage>
</organism>
<evidence type="ECO:0008006" key="5">
    <source>
        <dbReference type="Google" id="ProtNLM"/>
    </source>
</evidence>
<dbReference type="EMBL" id="LCQW01000025">
    <property type="protein sequence ID" value="KKW23292.1"/>
    <property type="molecule type" value="Genomic_DNA"/>
</dbReference>
<dbReference type="PROSITE" id="PS00409">
    <property type="entry name" value="PROKAR_NTER_METHYL"/>
    <property type="match status" value="1"/>
</dbReference>
<keyword evidence="2" id="KW-0472">Membrane</keyword>
<feature type="transmembrane region" description="Helical" evidence="2">
    <location>
        <begin position="20"/>
        <end position="47"/>
    </location>
</feature>
<keyword evidence="2" id="KW-1133">Transmembrane helix</keyword>
<comment type="caution">
    <text evidence="3">The sequence shown here is derived from an EMBL/GenBank/DDBJ whole genome shotgun (WGS) entry which is preliminary data.</text>
</comment>
<accession>A0A0G1Z6X1</accession>
<keyword evidence="2" id="KW-0812">Transmembrane</keyword>
<gene>
    <name evidence="3" type="ORF">UY67_C0025G0011</name>
</gene>
<dbReference type="NCBIfam" id="TIGR02532">
    <property type="entry name" value="IV_pilin_GFxxxE"/>
    <property type="match status" value="1"/>
</dbReference>
<dbReference type="Pfam" id="PF07963">
    <property type="entry name" value="N_methyl"/>
    <property type="match status" value="1"/>
</dbReference>
<dbReference type="Proteomes" id="UP000034273">
    <property type="component" value="Unassembled WGS sequence"/>
</dbReference>
<dbReference type="InterPro" id="IPR045584">
    <property type="entry name" value="Pilin-like"/>
</dbReference>
<protein>
    <recommendedName>
        <fullName evidence="5">Type II secretion system protein</fullName>
    </recommendedName>
</protein>
<evidence type="ECO:0000313" key="4">
    <source>
        <dbReference type="Proteomes" id="UP000034273"/>
    </source>
</evidence>
<dbReference type="InterPro" id="IPR012902">
    <property type="entry name" value="N_methyl_site"/>
</dbReference>
<feature type="coiled-coil region" evidence="1">
    <location>
        <begin position="46"/>
        <end position="73"/>
    </location>
</feature>
<dbReference type="AlphaFoldDB" id="A0A0G1Z6X1"/>
<reference evidence="3 4" key="1">
    <citation type="journal article" date="2015" name="Nature">
        <title>rRNA introns, odd ribosomes, and small enigmatic genomes across a large radiation of phyla.</title>
        <authorList>
            <person name="Brown C.T."/>
            <person name="Hug L.A."/>
            <person name="Thomas B.C."/>
            <person name="Sharon I."/>
            <person name="Castelle C.J."/>
            <person name="Singh A."/>
            <person name="Wilkins M.J."/>
            <person name="Williams K.H."/>
            <person name="Banfield J.F."/>
        </authorList>
    </citation>
    <scope>NUCLEOTIDE SEQUENCE [LARGE SCALE GENOMIC DNA]</scope>
</reference>
<evidence type="ECO:0000256" key="2">
    <source>
        <dbReference type="SAM" id="Phobius"/>
    </source>
</evidence>
<keyword evidence="1" id="KW-0175">Coiled coil</keyword>
<dbReference type="Gene3D" id="3.30.700.10">
    <property type="entry name" value="Glycoprotein, Type 4 Pilin"/>
    <property type="match status" value="1"/>
</dbReference>
<dbReference type="STRING" id="1618671.UY67_C0025G0011"/>
<evidence type="ECO:0000313" key="3">
    <source>
        <dbReference type="EMBL" id="KKW23292.1"/>
    </source>
</evidence>
<sequence>MKNSEGFIPYHFSLKSDKGFTLIEVVVSVALFSIVMVVCVTALLALVNANRKAQALQSVMNNLNIALDDMARNVRMGTYYYCGSNPQNLLTKDCTTDGDNIQFTFEHFGGNPNTFTDQWIYKYDVATRQLWKSTDGGATSYPITSPEVTIDSMKFYAVGTTPSDTVQPRMTAIIRGTASAQNVKSKASFHIQVTSVQRSIDL</sequence>